<accession>A0A6G1LQ63</accession>
<name>A0A6G1LQ63_9HYME</name>
<evidence type="ECO:0000313" key="12">
    <source>
        <dbReference type="Proteomes" id="UP000479987"/>
    </source>
</evidence>
<comment type="caution">
    <text evidence="11">The sequence shown here is derived from an EMBL/GenBank/DDBJ whole genome shotgun (WGS) entry which is preliminary data.</text>
</comment>
<keyword evidence="8 10" id="KW-0675">Receptor</keyword>
<keyword evidence="3 10" id="KW-0716">Sensory transduction</keyword>
<dbReference type="Pfam" id="PF02949">
    <property type="entry name" value="7tm_6"/>
    <property type="match status" value="1"/>
</dbReference>
<feature type="transmembrane region" description="Helical" evidence="10">
    <location>
        <begin position="63"/>
        <end position="84"/>
    </location>
</feature>
<gene>
    <name evidence="11" type="primary">Or-010</name>
    <name evidence="11" type="synonym">Nful_v1.0-Or-010</name>
    <name evidence="11" type="ORF">NFUL_NFUL000054</name>
</gene>
<feature type="transmembrane region" description="Helical" evidence="10">
    <location>
        <begin position="125"/>
        <end position="146"/>
    </location>
</feature>
<feature type="transmembrane region" description="Helical" evidence="10">
    <location>
        <begin position="29"/>
        <end position="51"/>
    </location>
</feature>
<keyword evidence="4 10" id="KW-0812">Transmembrane</keyword>
<feature type="transmembrane region" description="Helical" evidence="10">
    <location>
        <begin position="292"/>
        <end position="311"/>
    </location>
</feature>
<comment type="subcellular location">
    <subcellularLocation>
        <location evidence="1 10">Cell membrane</location>
        <topology evidence="1 10">Multi-pass membrane protein</topology>
    </subcellularLocation>
</comment>
<evidence type="ECO:0000313" key="11">
    <source>
        <dbReference type="EMBL" id="KAF3054601.1"/>
    </source>
</evidence>
<comment type="caution">
    <text evidence="10">Lacks conserved residue(s) required for the propagation of feature annotation.</text>
</comment>
<feature type="transmembrane region" description="Helical" evidence="10">
    <location>
        <begin position="259"/>
        <end position="280"/>
    </location>
</feature>
<keyword evidence="12" id="KW-1185">Reference proteome</keyword>
<proteinExistence type="inferred from homology"/>
<organism evidence="11 12">
    <name type="scientific">Nylanderia fulva</name>
    <dbReference type="NCBI Taxonomy" id="613905"/>
    <lineage>
        <taxon>Eukaryota</taxon>
        <taxon>Metazoa</taxon>
        <taxon>Ecdysozoa</taxon>
        <taxon>Arthropoda</taxon>
        <taxon>Hexapoda</taxon>
        <taxon>Insecta</taxon>
        <taxon>Pterygota</taxon>
        <taxon>Neoptera</taxon>
        <taxon>Endopterygota</taxon>
        <taxon>Hymenoptera</taxon>
        <taxon>Apocrita</taxon>
        <taxon>Aculeata</taxon>
        <taxon>Formicoidea</taxon>
        <taxon>Formicidae</taxon>
        <taxon>Formicinae</taxon>
        <taxon>Nylanderia</taxon>
    </lineage>
</organism>
<keyword evidence="2" id="KW-1003">Cell membrane</keyword>
<dbReference type="PANTHER" id="PTHR21137">
    <property type="entry name" value="ODORANT RECEPTOR"/>
    <property type="match status" value="1"/>
</dbReference>
<evidence type="ECO:0000256" key="6">
    <source>
        <dbReference type="ARBA" id="ARBA00022989"/>
    </source>
</evidence>
<keyword evidence="7 10" id="KW-0472">Membrane</keyword>
<dbReference type="PANTHER" id="PTHR21137:SF35">
    <property type="entry name" value="ODORANT RECEPTOR 19A-RELATED"/>
    <property type="match status" value="1"/>
</dbReference>
<evidence type="ECO:0000256" key="7">
    <source>
        <dbReference type="ARBA" id="ARBA00023136"/>
    </source>
</evidence>
<evidence type="ECO:0000256" key="3">
    <source>
        <dbReference type="ARBA" id="ARBA00022606"/>
    </source>
</evidence>
<dbReference type="Proteomes" id="UP000479987">
    <property type="component" value="Unassembled WGS sequence"/>
</dbReference>
<dbReference type="AlphaFoldDB" id="A0A6G1LQ63"/>
<dbReference type="GO" id="GO:0004984">
    <property type="term" value="F:olfactory receptor activity"/>
    <property type="evidence" value="ECO:0007669"/>
    <property type="project" value="InterPro"/>
</dbReference>
<keyword evidence="9 10" id="KW-0807">Transducer</keyword>
<protein>
    <recommendedName>
        <fullName evidence="10">Odorant receptor</fullName>
    </recommendedName>
</protein>
<dbReference type="GO" id="GO:0005549">
    <property type="term" value="F:odorant binding"/>
    <property type="evidence" value="ECO:0007669"/>
    <property type="project" value="InterPro"/>
</dbReference>
<reference evidence="11 12" key="1">
    <citation type="submission" date="2019-08" db="EMBL/GenBank/DDBJ databases">
        <title>High quality draft denovo assembly of Nylanderia fulva.</title>
        <authorList>
            <person name="Vargo E.L."/>
            <person name="Tarone A.M."/>
            <person name="Konganti K.R."/>
        </authorList>
    </citation>
    <scope>NUCLEOTIDE SEQUENCE [LARGE SCALE GENOMIC DNA]</scope>
    <source>
        <strain evidence="11">TAMU-Nful-2015</strain>
        <tissue evidence="11">Whole body</tissue>
    </source>
</reference>
<dbReference type="GO" id="GO:0007165">
    <property type="term" value="P:signal transduction"/>
    <property type="evidence" value="ECO:0007669"/>
    <property type="project" value="UniProtKB-KW"/>
</dbReference>
<evidence type="ECO:0000256" key="1">
    <source>
        <dbReference type="ARBA" id="ARBA00004651"/>
    </source>
</evidence>
<evidence type="ECO:0000256" key="8">
    <source>
        <dbReference type="ARBA" id="ARBA00023170"/>
    </source>
</evidence>
<keyword evidence="6 10" id="KW-1133">Transmembrane helix</keyword>
<dbReference type="EMBL" id="SGBU01000015">
    <property type="protein sequence ID" value="KAF3054601.1"/>
    <property type="molecule type" value="Genomic_DNA"/>
</dbReference>
<evidence type="ECO:0000256" key="10">
    <source>
        <dbReference type="RuleBase" id="RU351113"/>
    </source>
</evidence>
<evidence type="ECO:0000256" key="2">
    <source>
        <dbReference type="ARBA" id="ARBA00022475"/>
    </source>
</evidence>
<evidence type="ECO:0000256" key="5">
    <source>
        <dbReference type="ARBA" id="ARBA00022725"/>
    </source>
</evidence>
<comment type="similarity">
    <text evidence="10">Belongs to the insect chemoreceptor superfamily. Heteromeric odorant receptor channel (TC 1.A.69) family.</text>
</comment>
<evidence type="ECO:0000256" key="9">
    <source>
        <dbReference type="ARBA" id="ARBA00023224"/>
    </source>
</evidence>
<feature type="transmembrane region" description="Helical" evidence="10">
    <location>
        <begin position="166"/>
        <end position="188"/>
    </location>
</feature>
<keyword evidence="5 10" id="KW-0552">Olfaction</keyword>
<evidence type="ECO:0000256" key="4">
    <source>
        <dbReference type="ARBA" id="ARBA00022692"/>
    </source>
</evidence>
<dbReference type="InterPro" id="IPR004117">
    <property type="entry name" value="7tm6_olfct_rcpt"/>
</dbReference>
<dbReference type="GO" id="GO:0005886">
    <property type="term" value="C:plasma membrane"/>
    <property type="evidence" value="ECO:0007669"/>
    <property type="project" value="UniProtKB-SubCell"/>
</dbReference>
<sequence>MDILSFNFFLYGICGLWRPIEWSSKYSKILYGVFTCVTTYLVLFLVFIQLMDLILVIDNVEDFATNITFLISCTIIIFKIVTAITRRDKILNLIERLQKKPCIAYNEEENNIQIKFDRLIRSYSINYASMASVSCTGVVVGGLLNSLLKHQLPFRGWVPYDYTTPLLFGITLIQELTGMVFCTIINVATETTVLGFCLQICAQLEILKHRLHRMVKEAVQISSSSGISSDDASNETGRLSEHILHHLCIIRLAKMLNNIFSQVIFVQFFGSILVICSSLFHLTSHMTIADVSSLIIFTLCMFVQIFVYCWAGNEVMFQSAGLSDTVYQMNWILMPVNKQKDLLMIMKRSTRPIKFTSSFLVSLSLESYGNLLKASYSAFNLLQQS</sequence>
<dbReference type="OrthoDB" id="6597368at2759"/>